<dbReference type="EMBL" id="JBHZPZ010000013">
    <property type="protein sequence ID" value="MFE3868717.1"/>
    <property type="molecule type" value="Genomic_DNA"/>
</dbReference>
<feature type="domain" description="Bro-N" evidence="1">
    <location>
        <begin position="3"/>
        <end position="110"/>
    </location>
</feature>
<sequence>MQKENLTPIAFQFSATKQQIESVLIENEPYFIAKDICDILELDNVTNALSKLDDDEKLTLKVLRAGQNRSVNFVSESGLFALIMRSNKPEAKAFRKWVTSEVLPALRKNGFYGNSKKSIDFIDARDIPYTQVLFNETPVRTITLKEIPYYSLNDYHAAIKSRTESHQAAKKLNKVQPLAVKIWLFGNTHPAWFTTLQGLQLIASGSRVFNASNQLVLSL</sequence>
<keyword evidence="3" id="KW-1185">Reference proteome</keyword>
<dbReference type="SMART" id="SM01040">
    <property type="entry name" value="Bro-N"/>
    <property type="match status" value="1"/>
</dbReference>
<dbReference type="RefSeq" id="WP_379855327.1">
    <property type="nucleotide sequence ID" value="NZ_JBHZPZ010000013.1"/>
</dbReference>
<evidence type="ECO:0000313" key="2">
    <source>
        <dbReference type="EMBL" id="MFE3868717.1"/>
    </source>
</evidence>
<dbReference type="InterPro" id="IPR003497">
    <property type="entry name" value="BRO_N_domain"/>
</dbReference>
<protein>
    <submittedName>
        <fullName evidence="2">Bro-N domain-containing protein</fullName>
    </submittedName>
</protein>
<name>A0ABW6HXG3_9FLAO</name>
<dbReference type="Proteomes" id="UP001600109">
    <property type="component" value="Unassembled WGS sequence"/>
</dbReference>
<proteinExistence type="predicted"/>
<reference evidence="2 3" key="1">
    <citation type="submission" date="2024-06" db="EMBL/GenBank/DDBJ databases">
        <title>Flavobacterium spp. isolated from glacier.</title>
        <authorList>
            <person name="Han D."/>
        </authorList>
    </citation>
    <scope>NUCLEOTIDE SEQUENCE [LARGE SCALE GENOMIC DNA]</scope>
    <source>
        <strain evidence="2 3">LS2P90</strain>
    </source>
</reference>
<evidence type="ECO:0000313" key="3">
    <source>
        <dbReference type="Proteomes" id="UP001600109"/>
    </source>
</evidence>
<evidence type="ECO:0000259" key="1">
    <source>
        <dbReference type="PROSITE" id="PS51750"/>
    </source>
</evidence>
<dbReference type="PROSITE" id="PS51750">
    <property type="entry name" value="BRO_N"/>
    <property type="match status" value="1"/>
</dbReference>
<comment type="caution">
    <text evidence="2">The sequence shown here is derived from an EMBL/GenBank/DDBJ whole genome shotgun (WGS) entry which is preliminary data.</text>
</comment>
<dbReference type="Pfam" id="PF02498">
    <property type="entry name" value="Bro-N"/>
    <property type="match status" value="1"/>
</dbReference>
<dbReference type="PANTHER" id="PTHR36180:SF2">
    <property type="entry name" value="BRO FAMILY PROTEIN"/>
    <property type="match status" value="1"/>
</dbReference>
<gene>
    <name evidence="2" type="ORF">ACFX5E_11610</name>
</gene>
<accession>A0ABW6HXG3</accession>
<organism evidence="2 3">
    <name type="scientific">Flavobacterium xylosi</name>
    <dbReference type="NCBI Taxonomy" id="3230415"/>
    <lineage>
        <taxon>Bacteria</taxon>
        <taxon>Pseudomonadati</taxon>
        <taxon>Bacteroidota</taxon>
        <taxon>Flavobacteriia</taxon>
        <taxon>Flavobacteriales</taxon>
        <taxon>Flavobacteriaceae</taxon>
        <taxon>Flavobacterium</taxon>
    </lineage>
</organism>
<dbReference type="PANTHER" id="PTHR36180">
    <property type="entry name" value="DNA-BINDING PROTEIN-RELATED-RELATED"/>
    <property type="match status" value="1"/>
</dbReference>